<evidence type="ECO:0000313" key="1">
    <source>
        <dbReference type="EMBL" id="KAF2588803.1"/>
    </source>
</evidence>
<accession>A0A8S9K5B5</accession>
<protein>
    <submittedName>
        <fullName evidence="1">Uncharacterized protein</fullName>
    </submittedName>
</protein>
<name>A0A8S9K5B5_BRACR</name>
<organism evidence="1">
    <name type="scientific">Brassica cretica</name>
    <name type="common">Mustard</name>
    <dbReference type="NCBI Taxonomy" id="69181"/>
    <lineage>
        <taxon>Eukaryota</taxon>
        <taxon>Viridiplantae</taxon>
        <taxon>Streptophyta</taxon>
        <taxon>Embryophyta</taxon>
        <taxon>Tracheophyta</taxon>
        <taxon>Spermatophyta</taxon>
        <taxon>Magnoliopsida</taxon>
        <taxon>eudicotyledons</taxon>
        <taxon>Gunneridae</taxon>
        <taxon>Pentapetalae</taxon>
        <taxon>rosids</taxon>
        <taxon>malvids</taxon>
        <taxon>Brassicales</taxon>
        <taxon>Brassicaceae</taxon>
        <taxon>Brassiceae</taxon>
        <taxon>Brassica</taxon>
    </lineage>
</organism>
<proteinExistence type="predicted"/>
<reference evidence="1" key="1">
    <citation type="submission" date="2019-12" db="EMBL/GenBank/DDBJ databases">
        <title>Genome sequencing and annotation of Brassica cretica.</title>
        <authorList>
            <person name="Studholme D.J."/>
            <person name="Sarris P.F."/>
        </authorList>
    </citation>
    <scope>NUCLEOTIDE SEQUENCE</scope>
    <source>
        <strain evidence="1">PFS-102/07</strain>
        <tissue evidence="1">Leaf</tissue>
    </source>
</reference>
<dbReference type="EMBL" id="QGKY02000190">
    <property type="protein sequence ID" value="KAF2588803.1"/>
    <property type="molecule type" value="Genomic_DNA"/>
</dbReference>
<comment type="caution">
    <text evidence="1">The sequence shown here is derived from an EMBL/GenBank/DDBJ whole genome shotgun (WGS) entry which is preliminary data.</text>
</comment>
<sequence>MSNEYGNSSGASSKRSRCWCAEEMLVWRIGCLLDVKVDRKSLQKILPVCFCGGENAE</sequence>
<gene>
    <name evidence="1" type="ORF">F2Q70_00039036</name>
</gene>
<dbReference type="AlphaFoldDB" id="A0A8S9K5B5"/>